<accession>A0AAV5JI79</accession>
<evidence type="ECO:0000313" key="1">
    <source>
        <dbReference type="EMBL" id="GKV14318.1"/>
    </source>
</evidence>
<reference evidence="1 2" key="1">
    <citation type="journal article" date="2021" name="Commun. Biol.">
        <title>The genome of Shorea leprosula (Dipterocarpaceae) highlights the ecological relevance of drought in aseasonal tropical rainforests.</title>
        <authorList>
            <person name="Ng K.K.S."/>
            <person name="Kobayashi M.J."/>
            <person name="Fawcett J.A."/>
            <person name="Hatakeyama M."/>
            <person name="Paape T."/>
            <person name="Ng C.H."/>
            <person name="Ang C.C."/>
            <person name="Tnah L.H."/>
            <person name="Lee C.T."/>
            <person name="Nishiyama T."/>
            <person name="Sese J."/>
            <person name="O'Brien M.J."/>
            <person name="Copetti D."/>
            <person name="Mohd Noor M.I."/>
            <person name="Ong R.C."/>
            <person name="Putra M."/>
            <person name="Sireger I.Z."/>
            <person name="Indrioko S."/>
            <person name="Kosugi Y."/>
            <person name="Izuno A."/>
            <person name="Isagi Y."/>
            <person name="Lee S.L."/>
            <person name="Shimizu K.K."/>
        </authorList>
    </citation>
    <scope>NUCLEOTIDE SEQUENCE [LARGE SCALE GENOMIC DNA]</scope>
    <source>
        <strain evidence="1">214</strain>
    </source>
</reference>
<sequence length="60" mass="6453">MRSLQSSASSSLSTEAIEGHYAGRDFSDAMAILQNSNPLMNLLVQIVAYPNEQRKGIGPS</sequence>
<dbReference type="EMBL" id="BPVZ01000040">
    <property type="protein sequence ID" value="GKV14318.1"/>
    <property type="molecule type" value="Genomic_DNA"/>
</dbReference>
<keyword evidence="2" id="KW-1185">Reference proteome</keyword>
<dbReference type="AlphaFoldDB" id="A0AAV5JI79"/>
<comment type="caution">
    <text evidence="1">The sequence shown here is derived from an EMBL/GenBank/DDBJ whole genome shotgun (WGS) entry which is preliminary data.</text>
</comment>
<evidence type="ECO:0000313" key="2">
    <source>
        <dbReference type="Proteomes" id="UP001054252"/>
    </source>
</evidence>
<dbReference type="Proteomes" id="UP001054252">
    <property type="component" value="Unassembled WGS sequence"/>
</dbReference>
<organism evidence="1 2">
    <name type="scientific">Rubroshorea leprosula</name>
    <dbReference type="NCBI Taxonomy" id="152421"/>
    <lineage>
        <taxon>Eukaryota</taxon>
        <taxon>Viridiplantae</taxon>
        <taxon>Streptophyta</taxon>
        <taxon>Embryophyta</taxon>
        <taxon>Tracheophyta</taxon>
        <taxon>Spermatophyta</taxon>
        <taxon>Magnoliopsida</taxon>
        <taxon>eudicotyledons</taxon>
        <taxon>Gunneridae</taxon>
        <taxon>Pentapetalae</taxon>
        <taxon>rosids</taxon>
        <taxon>malvids</taxon>
        <taxon>Malvales</taxon>
        <taxon>Dipterocarpaceae</taxon>
        <taxon>Rubroshorea</taxon>
    </lineage>
</organism>
<name>A0AAV5JI79_9ROSI</name>
<protein>
    <submittedName>
        <fullName evidence="1">Uncharacterized protein</fullName>
    </submittedName>
</protein>
<proteinExistence type="predicted"/>
<gene>
    <name evidence="1" type="ORF">SLEP1_g25213</name>
</gene>